<feature type="region of interest" description="Disordered" evidence="1">
    <location>
        <begin position="1"/>
        <end position="33"/>
    </location>
</feature>
<evidence type="ECO:0000256" key="1">
    <source>
        <dbReference type="SAM" id="MobiDB-lite"/>
    </source>
</evidence>
<dbReference type="EMBL" id="DS268186">
    <property type="protein sequence ID" value="KMU80259.1"/>
    <property type="molecule type" value="Genomic_DNA"/>
</dbReference>
<evidence type="ECO:0000313" key="3">
    <source>
        <dbReference type="Proteomes" id="UP000054559"/>
    </source>
</evidence>
<accession>A0A0J8R567</accession>
<gene>
    <name evidence="2" type="ORF">CISG_08365</name>
</gene>
<reference evidence="3" key="1">
    <citation type="journal article" date="2010" name="Genome Res.">
        <title>Population genomic sequencing of Coccidioides fungi reveals recent hybridization and transposon control.</title>
        <authorList>
            <person name="Neafsey D.E."/>
            <person name="Barker B.M."/>
            <person name="Sharpton T.J."/>
            <person name="Stajich J.E."/>
            <person name="Park D.J."/>
            <person name="Whiston E."/>
            <person name="Hung C.-Y."/>
            <person name="McMahan C."/>
            <person name="White J."/>
            <person name="Sykes S."/>
            <person name="Heiman D."/>
            <person name="Young S."/>
            <person name="Zeng Q."/>
            <person name="Abouelleil A."/>
            <person name="Aftuck L."/>
            <person name="Bessette D."/>
            <person name="Brown A."/>
            <person name="FitzGerald M."/>
            <person name="Lui A."/>
            <person name="Macdonald J.P."/>
            <person name="Priest M."/>
            <person name="Orbach M.J."/>
            <person name="Galgiani J.N."/>
            <person name="Kirkland T.N."/>
            <person name="Cole G.T."/>
            <person name="Birren B.W."/>
            <person name="Henn M.R."/>
            <person name="Taylor J.W."/>
            <person name="Rounsley S.D."/>
        </authorList>
    </citation>
    <scope>NUCLEOTIDE SEQUENCE [LARGE SCALE GENOMIC DNA]</scope>
    <source>
        <strain evidence="3">RMSCC 3703</strain>
    </source>
</reference>
<sequence length="83" mass="9177">MPRKPASIFQTTTTTRTSRSSKSMTSRSKGPFRQSPSAFNAFLSFFAGLRPSLLYFTDGWNVDDLTILDALSFSSGMPLSPFD</sequence>
<organism evidence="2 3">
    <name type="scientific">Coccidioides immitis RMSCC 3703</name>
    <dbReference type="NCBI Taxonomy" id="454286"/>
    <lineage>
        <taxon>Eukaryota</taxon>
        <taxon>Fungi</taxon>
        <taxon>Dikarya</taxon>
        <taxon>Ascomycota</taxon>
        <taxon>Pezizomycotina</taxon>
        <taxon>Eurotiomycetes</taxon>
        <taxon>Eurotiomycetidae</taxon>
        <taxon>Onygenales</taxon>
        <taxon>Onygenaceae</taxon>
        <taxon>Coccidioides</taxon>
    </lineage>
</organism>
<proteinExistence type="predicted"/>
<dbReference type="AlphaFoldDB" id="A0A0J8R567"/>
<name>A0A0J8R567_COCIT</name>
<dbReference type="Proteomes" id="UP000054559">
    <property type="component" value="Unassembled WGS sequence"/>
</dbReference>
<evidence type="ECO:0000313" key="2">
    <source>
        <dbReference type="EMBL" id="KMU80259.1"/>
    </source>
</evidence>
<feature type="compositionally biased region" description="Low complexity" evidence="1">
    <location>
        <begin position="11"/>
        <end position="29"/>
    </location>
</feature>
<protein>
    <submittedName>
        <fullName evidence="2">Uncharacterized protein</fullName>
    </submittedName>
</protein>